<dbReference type="PANTHER" id="PTHR15032:SF4">
    <property type="entry name" value="N-ACYL-PHOSPHATIDYLETHANOLAMINE-HYDROLYZING PHOSPHOLIPASE D"/>
    <property type="match status" value="1"/>
</dbReference>
<dbReference type="Gene3D" id="3.60.15.10">
    <property type="entry name" value="Ribonuclease Z/Hydroxyacylglutathione hydrolase-like"/>
    <property type="match status" value="1"/>
</dbReference>
<dbReference type="PANTHER" id="PTHR15032">
    <property type="entry name" value="N-ACYL-PHOSPHATIDYLETHANOLAMINE-HYDROLYZING PHOSPHOLIPASE D"/>
    <property type="match status" value="1"/>
</dbReference>
<feature type="region of interest" description="Disordered" evidence="1">
    <location>
        <begin position="72"/>
        <end position="110"/>
    </location>
</feature>
<sequence>MNNWYMCPQHVNPEEAVNIHMDIKAKQSVAILWGTFNLSNEEYDQPVNDLHAARAKLADATSFIELKHGETKTFPSGASVRNPDLLLTARTPTEDADERNPRRMASPLKR</sequence>
<protein>
    <submittedName>
        <fullName evidence="3 4">N-acyl-phosphatidylethanolamine-hydrolyzing phospholipase D-like</fullName>
    </submittedName>
</protein>
<name>A0ABM1ENQ2_PRICU</name>
<reference evidence="3 4" key="1">
    <citation type="submission" date="2025-05" db="UniProtKB">
        <authorList>
            <consortium name="RefSeq"/>
        </authorList>
    </citation>
    <scope>IDENTIFICATION</scope>
</reference>
<keyword evidence="2" id="KW-1185">Reference proteome</keyword>
<dbReference type="RefSeq" id="XP_014673824.1">
    <property type="nucleotide sequence ID" value="XM_014818338.1"/>
</dbReference>
<dbReference type="GeneID" id="106814068"/>
<accession>A0ABM1ENQ2</accession>
<evidence type="ECO:0000313" key="3">
    <source>
        <dbReference type="RefSeq" id="XP_014673823.1"/>
    </source>
</evidence>
<dbReference type="RefSeq" id="XP_014673823.1">
    <property type="nucleotide sequence ID" value="XM_014818337.1"/>
</dbReference>
<evidence type="ECO:0000313" key="2">
    <source>
        <dbReference type="Proteomes" id="UP000695022"/>
    </source>
</evidence>
<dbReference type="InterPro" id="IPR036866">
    <property type="entry name" value="RibonucZ/Hydroxyglut_hydro"/>
</dbReference>
<organism evidence="2 3">
    <name type="scientific">Priapulus caudatus</name>
    <name type="common">Priapulid worm</name>
    <dbReference type="NCBI Taxonomy" id="37621"/>
    <lineage>
        <taxon>Eukaryota</taxon>
        <taxon>Metazoa</taxon>
        <taxon>Ecdysozoa</taxon>
        <taxon>Scalidophora</taxon>
        <taxon>Priapulida</taxon>
        <taxon>Priapulimorpha</taxon>
        <taxon>Priapulimorphida</taxon>
        <taxon>Priapulidae</taxon>
        <taxon>Priapulus</taxon>
    </lineage>
</organism>
<evidence type="ECO:0000313" key="4">
    <source>
        <dbReference type="RefSeq" id="XP_014673824.1"/>
    </source>
</evidence>
<evidence type="ECO:0000256" key="1">
    <source>
        <dbReference type="SAM" id="MobiDB-lite"/>
    </source>
</evidence>
<gene>
    <name evidence="3 4" type="primary">LOC106814068</name>
</gene>
<proteinExistence type="predicted"/>
<dbReference type="Proteomes" id="UP000695022">
    <property type="component" value="Unplaced"/>
</dbReference>